<feature type="transmembrane region" description="Helical" evidence="7">
    <location>
        <begin position="264"/>
        <end position="288"/>
    </location>
</feature>
<dbReference type="InterPro" id="IPR011701">
    <property type="entry name" value="MFS"/>
</dbReference>
<evidence type="ECO:0000313" key="10">
    <source>
        <dbReference type="Proteomes" id="UP000318709"/>
    </source>
</evidence>
<dbReference type="OrthoDB" id="9812189at2"/>
<dbReference type="GO" id="GO:0022857">
    <property type="term" value="F:transmembrane transporter activity"/>
    <property type="evidence" value="ECO:0007669"/>
    <property type="project" value="InterPro"/>
</dbReference>
<evidence type="ECO:0000256" key="6">
    <source>
        <dbReference type="SAM" id="MobiDB-lite"/>
    </source>
</evidence>
<dbReference type="Proteomes" id="UP000318709">
    <property type="component" value="Chromosome"/>
</dbReference>
<dbReference type="KEGG" id="swf:E3E12_03975"/>
<keyword evidence="5 7" id="KW-0472">Membrane</keyword>
<evidence type="ECO:0000256" key="4">
    <source>
        <dbReference type="ARBA" id="ARBA00022989"/>
    </source>
</evidence>
<feature type="transmembrane region" description="Helical" evidence="7">
    <location>
        <begin position="72"/>
        <end position="90"/>
    </location>
</feature>
<feature type="region of interest" description="Disordered" evidence="6">
    <location>
        <begin position="386"/>
        <end position="407"/>
    </location>
</feature>
<evidence type="ECO:0000313" key="9">
    <source>
        <dbReference type="EMBL" id="QDH13495.1"/>
    </source>
</evidence>
<feature type="transmembrane region" description="Helical" evidence="7">
    <location>
        <begin position="353"/>
        <end position="374"/>
    </location>
</feature>
<protein>
    <submittedName>
        <fullName evidence="9">MFS transporter</fullName>
    </submittedName>
</protein>
<dbReference type="AlphaFoldDB" id="A0A4Y6UBK6"/>
<dbReference type="PANTHER" id="PTHR43124">
    <property type="entry name" value="PURINE EFFLUX PUMP PBUE"/>
    <property type="match status" value="1"/>
</dbReference>
<keyword evidence="2" id="KW-1003">Cell membrane</keyword>
<feature type="transmembrane region" description="Helical" evidence="7">
    <location>
        <begin position="162"/>
        <end position="183"/>
    </location>
</feature>
<dbReference type="PROSITE" id="PS50850">
    <property type="entry name" value="MFS"/>
    <property type="match status" value="1"/>
</dbReference>
<name>A0A4Y6UBK6_9PROT</name>
<evidence type="ECO:0000256" key="7">
    <source>
        <dbReference type="SAM" id="Phobius"/>
    </source>
</evidence>
<sequence>MKNLSAILALSLTAGLMVGAEFLPIPLLTPMAASLHISPGTCGQSVSVSSIFAILASLGAPLFAGMMNMRRLLVTLALLLVLSLGVGAVANDLYLIMGSRALLGLSVGAFWSLATSLVMRMFPRDEVGRALSFIYTGNAFAVSLLPAMASFLGGIIGWRAVFALFALPLVAATVWLGMAVPALPPVKRSAATSITAILRRPVVLWGIGGFVLAFCGIFEIFTYWRPLLSTMAKATPDDISIAFFALGVSAFFGAALANRMVRAWSLYATRTILPAVLALITLLFLAAGRHVGSATILMLFWGLVQSIIPITASLWVADDIADAPEAAGGLMNACIQGAILSGAFIGGDMLDHFGCQGVIIASAVILGLSALVFCRELLVKRPQSASVQGPAGLGGIHADAPSPTQEL</sequence>
<dbReference type="RefSeq" id="WP_141443202.1">
    <property type="nucleotide sequence ID" value="NZ_CP038231.1"/>
</dbReference>
<comment type="subcellular location">
    <subcellularLocation>
        <location evidence="1">Cell membrane</location>
        <topology evidence="1">Multi-pass membrane protein</topology>
    </subcellularLocation>
</comment>
<dbReference type="InterPro" id="IPR036259">
    <property type="entry name" value="MFS_trans_sf"/>
</dbReference>
<feature type="transmembrane region" description="Helical" evidence="7">
    <location>
        <begin position="203"/>
        <end position="224"/>
    </location>
</feature>
<feature type="transmembrane region" description="Helical" evidence="7">
    <location>
        <begin position="329"/>
        <end position="347"/>
    </location>
</feature>
<evidence type="ECO:0000256" key="3">
    <source>
        <dbReference type="ARBA" id="ARBA00022692"/>
    </source>
</evidence>
<proteinExistence type="predicted"/>
<feature type="domain" description="Major facilitator superfamily (MFS) profile" evidence="8">
    <location>
        <begin position="1"/>
        <end position="407"/>
    </location>
</feature>
<evidence type="ECO:0000256" key="1">
    <source>
        <dbReference type="ARBA" id="ARBA00004651"/>
    </source>
</evidence>
<feature type="transmembrane region" description="Helical" evidence="7">
    <location>
        <begin position="239"/>
        <end position="257"/>
    </location>
</feature>
<dbReference type="CDD" id="cd17324">
    <property type="entry name" value="MFS_NepI_like"/>
    <property type="match status" value="1"/>
</dbReference>
<organism evidence="9 10">
    <name type="scientific">Formicincola oecophyllae</name>
    <dbReference type="NCBI Taxonomy" id="2558361"/>
    <lineage>
        <taxon>Bacteria</taxon>
        <taxon>Pseudomonadati</taxon>
        <taxon>Pseudomonadota</taxon>
        <taxon>Alphaproteobacteria</taxon>
        <taxon>Acetobacterales</taxon>
        <taxon>Acetobacteraceae</taxon>
        <taxon>Formicincola</taxon>
    </lineage>
</organism>
<keyword evidence="3 7" id="KW-0812">Transmembrane</keyword>
<gene>
    <name evidence="9" type="ORF">E3E12_03975</name>
</gene>
<feature type="transmembrane region" description="Helical" evidence="7">
    <location>
        <begin position="102"/>
        <end position="122"/>
    </location>
</feature>
<dbReference type="GO" id="GO:0005886">
    <property type="term" value="C:plasma membrane"/>
    <property type="evidence" value="ECO:0007669"/>
    <property type="project" value="UniProtKB-SubCell"/>
</dbReference>
<dbReference type="PANTHER" id="PTHR43124:SF5">
    <property type="entry name" value="PURINE RIBONUCLEOSIDE EFFLUX PUMP NEPI"/>
    <property type="match status" value="1"/>
</dbReference>
<dbReference type="Gene3D" id="1.20.1250.20">
    <property type="entry name" value="MFS general substrate transporter like domains"/>
    <property type="match status" value="1"/>
</dbReference>
<dbReference type="Pfam" id="PF07690">
    <property type="entry name" value="MFS_1"/>
    <property type="match status" value="1"/>
</dbReference>
<accession>A0A4Y6UBK6</accession>
<evidence type="ECO:0000256" key="5">
    <source>
        <dbReference type="ARBA" id="ARBA00023136"/>
    </source>
</evidence>
<evidence type="ECO:0000256" key="2">
    <source>
        <dbReference type="ARBA" id="ARBA00022475"/>
    </source>
</evidence>
<dbReference type="EMBL" id="CP038231">
    <property type="protein sequence ID" value="QDH13495.1"/>
    <property type="molecule type" value="Genomic_DNA"/>
</dbReference>
<dbReference type="InterPro" id="IPR020846">
    <property type="entry name" value="MFS_dom"/>
</dbReference>
<feature type="transmembrane region" description="Helical" evidence="7">
    <location>
        <begin position="134"/>
        <end position="156"/>
    </location>
</feature>
<reference evidence="9 10" key="1">
    <citation type="submission" date="2019-03" db="EMBL/GenBank/DDBJ databases">
        <title>The complete genome sequence of Swingsia_sp. F3b2 LMG30590(T).</title>
        <authorList>
            <person name="Chua K.-O."/>
            <person name="Chan K.-G."/>
            <person name="See-Too W.-S."/>
        </authorList>
    </citation>
    <scope>NUCLEOTIDE SEQUENCE [LARGE SCALE GENOMIC DNA]</scope>
    <source>
        <strain evidence="9 10">F3b2</strain>
    </source>
</reference>
<evidence type="ECO:0000259" key="8">
    <source>
        <dbReference type="PROSITE" id="PS50850"/>
    </source>
</evidence>
<dbReference type="InterPro" id="IPR050189">
    <property type="entry name" value="MFS_Efflux_Transporters"/>
</dbReference>
<feature type="transmembrane region" description="Helical" evidence="7">
    <location>
        <begin position="44"/>
        <end position="65"/>
    </location>
</feature>
<keyword evidence="4 7" id="KW-1133">Transmembrane helix</keyword>
<keyword evidence="10" id="KW-1185">Reference proteome</keyword>
<feature type="transmembrane region" description="Helical" evidence="7">
    <location>
        <begin position="294"/>
        <end position="317"/>
    </location>
</feature>
<dbReference type="SUPFAM" id="SSF103473">
    <property type="entry name" value="MFS general substrate transporter"/>
    <property type="match status" value="1"/>
</dbReference>